<keyword evidence="2" id="KW-1185">Reference proteome</keyword>
<comment type="caution">
    <text evidence="1">The sequence shown here is derived from an EMBL/GenBank/DDBJ whole genome shotgun (WGS) entry which is preliminary data.</text>
</comment>
<dbReference type="Proteomes" id="UP001163321">
    <property type="component" value="Chromosome 8"/>
</dbReference>
<evidence type="ECO:0000313" key="2">
    <source>
        <dbReference type="Proteomes" id="UP001163321"/>
    </source>
</evidence>
<proteinExistence type="predicted"/>
<sequence length="71" mass="7672">MAITFANHVFRTASRNLATVLKNLALAYAQLVKSNQNSFAPTDPFMNVILGAGVNDNTRSDGNESTVVFEP</sequence>
<protein>
    <submittedName>
        <fullName evidence="1">Uncharacterized protein</fullName>
    </submittedName>
</protein>
<name>A0ACC0VMG3_9STRA</name>
<gene>
    <name evidence="1" type="ORF">PsorP6_002872</name>
</gene>
<dbReference type="EMBL" id="CM047587">
    <property type="protein sequence ID" value="KAI9907145.1"/>
    <property type="molecule type" value="Genomic_DNA"/>
</dbReference>
<accession>A0ACC0VMG3</accession>
<reference evidence="1 2" key="1">
    <citation type="journal article" date="2022" name="bioRxiv">
        <title>The genome of the oomycete Peronosclerospora sorghi, a cosmopolitan pathogen of maize and sorghum, is inflated with dispersed pseudogenes.</title>
        <authorList>
            <person name="Fletcher K."/>
            <person name="Martin F."/>
            <person name="Isakeit T."/>
            <person name="Cavanaugh K."/>
            <person name="Magill C."/>
            <person name="Michelmore R."/>
        </authorList>
    </citation>
    <scope>NUCLEOTIDE SEQUENCE [LARGE SCALE GENOMIC DNA]</scope>
    <source>
        <strain evidence="1">P6</strain>
    </source>
</reference>
<organism evidence="1 2">
    <name type="scientific">Peronosclerospora sorghi</name>
    <dbReference type="NCBI Taxonomy" id="230839"/>
    <lineage>
        <taxon>Eukaryota</taxon>
        <taxon>Sar</taxon>
        <taxon>Stramenopiles</taxon>
        <taxon>Oomycota</taxon>
        <taxon>Peronosporomycetes</taxon>
        <taxon>Peronosporales</taxon>
        <taxon>Peronosporaceae</taxon>
        <taxon>Peronosclerospora</taxon>
    </lineage>
</organism>
<evidence type="ECO:0000313" key="1">
    <source>
        <dbReference type="EMBL" id="KAI9907145.1"/>
    </source>
</evidence>